<sequence length="720" mass="79571">MGKADERLPFEFQDATEARMVMATSLSSNSNGYSGNLASLDLETEYRSLKDDPVEKFYACCLREAKLYRRAAGYFRSSVFLVVGPAIVSFVRKGGRIELICSPALDAGDVERITEGYAKRGSELASILIKQFDTLLANPQTALGAKTLATLIAVGSLDLKIAMRRDRRGIYHEKIGIFSDAQGNRVSFKGSANETWSGWSNDGNFESIEVFCSWRGGLEADRIDKHDAHFDRLWSAKDEDIEVCSLPETAKEYFEKFASPDLASLPSEETIEKMPRRVPMPHQANAIERWIKAGRRGIFEHATGSGKTFTAITAIRQHILEGKPALILVPSRLLLSQWADEVADEIPEAALLLAGAGNNKWRGSGRLPAMTDADVSLGPRIIISTMPTAASEEFRANVTAGDHLLVVADEVHQIGSRENSKFLATEAGARLGLSATPKRYGDSEGTERIFSYFGPIVLPKITLMDAVDAGRLVCYEYHPHPVHLSATEAEDWLIQSRAISKEIARSKSDNEGRKALSERARMMLIKRARIAKKAAAKVSLATRVMVEEFEPGQSWLVYCEDGDQLAEVLNALRESGLDPIEYHSSMEGDREATMDWFRRFGGILVSIRCLDEGVDIPAVSHALILASSQNPRQFIQRRGRVLRKSPGKDIAVIHDAIVTPVNPDEEEDQMGLLRAELVRSVEFAKNAINQMAAANLREIAIEMGIDPDDFDPEEGDEIDD</sequence>
<dbReference type="InterPro" id="IPR006935">
    <property type="entry name" value="Helicase/UvrB_N"/>
</dbReference>
<accession>A0A161I4F7</accession>
<feature type="domain" description="Helicase C-terminal" evidence="6">
    <location>
        <begin position="530"/>
        <end position="700"/>
    </location>
</feature>
<dbReference type="InterPro" id="IPR027417">
    <property type="entry name" value="P-loop_NTPase"/>
</dbReference>
<dbReference type="SMART" id="SM00487">
    <property type="entry name" value="DEXDc"/>
    <property type="match status" value="1"/>
</dbReference>
<evidence type="ECO:0000259" key="6">
    <source>
        <dbReference type="PROSITE" id="PS51194"/>
    </source>
</evidence>
<dbReference type="InterPro" id="IPR050615">
    <property type="entry name" value="ATP-dep_DNA_Helicase"/>
</dbReference>
<dbReference type="PANTHER" id="PTHR11274">
    <property type="entry name" value="RAD25/XP-B DNA REPAIR HELICASE"/>
    <property type="match status" value="1"/>
</dbReference>
<name>A0A161I4F7_9SPHN</name>
<dbReference type="GO" id="GO:0004386">
    <property type="term" value="F:helicase activity"/>
    <property type="evidence" value="ECO:0007669"/>
    <property type="project" value="UniProtKB-KW"/>
</dbReference>
<dbReference type="RefSeq" id="WP_149036564.1">
    <property type="nucleotide sequence ID" value="NZ_CP015441.1"/>
</dbReference>
<dbReference type="GO" id="GO:0016787">
    <property type="term" value="F:hydrolase activity"/>
    <property type="evidence" value="ECO:0007669"/>
    <property type="project" value="UniProtKB-KW"/>
</dbReference>
<dbReference type="EMBL" id="CP015441">
    <property type="protein sequence ID" value="ANC50591.1"/>
    <property type="molecule type" value="Genomic_DNA"/>
</dbReference>
<dbReference type="PROSITE" id="PS51192">
    <property type="entry name" value="HELICASE_ATP_BIND_1"/>
    <property type="match status" value="1"/>
</dbReference>
<keyword evidence="8" id="KW-1185">Reference proteome</keyword>
<protein>
    <submittedName>
        <fullName evidence="7">Type III restriction protein, restriction subunit</fullName>
    </submittedName>
</protein>
<organism evidence="7 8">
    <name type="scientific">Aurantiacibacter atlanticus</name>
    <dbReference type="NCBI Taxonomy" id="1648404"/>
    <lineage>
        <taxon>Bacteria</taxon>
        <taxon>Pseudomonadati</taxon>
        <taxon>Pseudomonadota</taxon>
        <taxon>Alphaproteobacteria</taxon>
        <taxon>Sphingomonadales</taxon>
        <taxon>Erythrobacteraceae</taxon>
        <taxon>Aurantiacibacter</taxon>
    </lineage>
</organism>
<dbReference type="SMART" id="SM00490">
    <property type="entry name" value="HELICc"/>
    <property type="match status" value="1"/>
</dbReference>
<gene>
    <name evidence="7" type="ORF">CP97_14902</name>
</gene>
<dbReference type="Pfam" id="PF04851">
    <property type="entry name" value="ResIII"/>
    <property type="match status" value="1"/>
</dbReference>
<dbReference type="GO" id="GO:0003677">
    <property type="term" value="F:DNA binding"/>
    <property type="evidence" value="ECO:0007669"/>
    <property type="project" value="InterPro"/>
</dbReference>
<dbReference type="OrthoDB" id="9803459at2"/>
<evidence type="ECO:0000256" key="2">
    <source>
        <dbReference type="ARBA" id="ARBA00022801"/>
    </source>
</evidence>
<evidence type="ECO:0000313" key="8">
    <source>
        <dbReference type="Proteomes" id="UP000059113"/>
    </source>
</evidence>
<keyword evidence="1" id="KW-0547">Nucleotide-binding</keyword>
<feature type="domain" description="Helicase ATP-binding" evidence="5">
    <location>
        <begin position="288"/>
        <end position="455"/>
    </location>
</feature>
<dbReference type="CDD" id="cd17926">
    <property type="entry name" value="DEXHc_RE"/>
    <property type="match status" value="1"/>
</dbReference>
<dbReference type="Proteomes" id="UP000059113">
    <property type="component" value="Plasmid"/>
</dbReference>
<geneLocation type="plasmid" evidence="8"/>
<evidence type="ECO:0000313" key="7">
    <source>
        <dbReference type="EMBL" id="ANC50591.1"/>
    </source>
</evidence>
<keyword evidence="7" id="KW-0614">Plasmid</keyword>
<dbReference type="InterPro" id="IPR014001">
    <property type="entry name" value="Helicase_ATP-bd"/>
</dbReference>
<dbReference type="GO" id="GO:0005524">
    <property type="term" value="F:ATP binding"/>
    <property type="evidence" value="ECO:0007669"/>
    <property type="project" value="UniProtKB-KW"/>
</dbReference>
<keyword evidence="4" id="KW-0067">ATP-binding</keyword>
<evidence type="ECO:0000259" key="5">
    <source>
        <dbReference type="PROSITE" id="PS51192"/>
    </source>
</evidence>
<evidence type="ECO:0000256" key="3">
    <source>
        <dbReference type="ARBA" id="ARBA00022806"/>
    </source>
</evidence>
<dbReference type="AlphaFoldDB" id="A0A161I4F7"/>
<keyword evidence="2" id="KW-0378">Hydrolase</keyword>
<dbReference type="KEGG" id="ery:CP97_14902"/>
<evidence type="ECO:0000256" key="4">
    <source>
        <dbReference type="ARBA" id="ARBA00022840"/>
    </source>
</evidence>
<reference evidence="7 8" key="1">
    <citation type="submission" date="2016-04" db="EMBL/GenBank/DDBJ databases">
        <title>The complete genome sequence of Erythrobacter atlanticus s21-N3.</title>
        <authorList>
            <person name="Wang W."/>
            <person name="Wang L."/>
            <person name="Zhuang L."/>
            <person name="Shao Z."/>
        </authorList>
    </citation>
    <scope>NUCLEOTIDE SEQUENCE [LARGE SCALE GENOMIC DNA]</scope>
    <source>
        <strain evidence="8">s21-N3</strain>
        <plasmid evidence="8">Plasmid</plasmid>
    </source>
</reference>
<dbReference type="Gene3D" id="3.40.50.300">
    <property type="entry name" value="P-loop containing nucleotide triphosphate hydrolases"/>
    <property type="match status" value="2"/>
</dbReference>
<dbReference type="CDD" id="cd09179">
    <property type="entry name" value="PLDc_N_DEXD_a"/>
    <property type="match status" value="1"/>
</dbReference>
<dbReference type="PANTHER" id="PTHR11274:SF0">
    <property type="entry name" value="GENERAL TRANSCRIPTION AND DNA REPAIR FACTOR IIH HELICASE SUBUNIT XPB"/>
    <property type="match status" value="1"/>
</dbReference>
<evidence type="ECO:0000256" key="1">
    <source>
        <dbReference type="ARBA" id="ARBA00022741"/>
    </source>
</evidence>
<keyword evidence="3" id="KW-0347">Helicase</keyword>
<dbReference type="PROSITE" id="PS51194">
    <property type="entry name" value="HELICASE_CTER"/>
    <property type="match status" value="1"/>
</dbReference>
<proteinExistence type="predicted"/>
<dbReference type="SUPFAM" id="SSF52540">
    <property type="entry name" value="P-loop containing nucleoside triphosphate hydrolases"/>
    <property type="match status" value="1"/>
</dbReference>
<dbReference type="InterPro" id="IPR001650">
    <property type="entry name" value="Helicase_C-like"/>
</dbReference>
<dbReference type="Pfam" id="PF00271">
    <property type="entry name" value="Helicase_C"/>
    <property type="match status" value="1"/>
</dbReference>